<keyword evidence="2" id="KW-1185">Reference proteome</keyword>
<evidence type="ECO:0000313" key="1">
    <source>
        <dbReference type="EMBL" id="CAK0890717.1"/>
    </source>
</evidence>
<reference evidence="1" key="1">
    <citation type="submission" date="2023-10" db="EMBL/GenBank/DDBJ databases">
        <authorList>
            <person name="Chen Y."/>
            <person name="Shah S."/>
            <person name="Dougan E. K."/>
            <person name="Thang M."/>
            <person name="Chan C."/>
        </authorList>
    </citation>
    <scope>NUCLEOTIDE SEQUENCE [LARGE SCALE GENOMIC DNA]</scope>
</reference>
<gene>
    <name evidence="1" type="ORF">PCOR1329_LOCUS70832</name>
</gene>
<dbReference type="EMBL" id="CAUYUJ010019381">
    <property type="protein sequence ID" value="CAK0890717.1"/>
    <property type="molecule type" value="Genomic_DNA"/>
</dbReference>
<comment type="caution">
    <text evidence="1">The sequence shown here is derived from an EMBL/GenBank/DDBJ whole genome shotgun (WGS) entry which is preliminary data.</text>
</comment>
<dbReference type="Proteomes" id="UP001189429">
    <property type="component" value="Unassembled WGS sequence"/>
</dbReference>
<name>A0ABN9WWU6_9DINO</name>
<feature type="non-terminal residue" evidence="1">
    <location>
        <position position="1"/>
    </location>
</feature>
<accession>A0ABN9WWU6</accession>
<organism evidence="1 2">
    <name type="scientific">Prorocentrum cordatum</name>
    <dbReference type="NCBI Taxonomy" id="2364126"/>
    <lineage>
        <taxon>Eukaryota</taxon>
        <taxon>Sar</taxon>
        <taxon>Alveolata</taxon>
        <taxon>Dinophyceae</taxon>
        <taxon>Prorocentrales</taxon>
        <taxon>Prorocentraceae</taxon>
        <taxon>Prorocentrum</taxon>
    </lineage>
</organism>
<sequence length="56" mass="6363">VWKRLLQLRARSRSPSRAREGGPNVRHLQKKVKEGVRSEVIDVALKMLEDGSAPTR</sequence>
<evidence type="ECO:0000313" key="2">
    <source>
        <dbReference type="Proteomes" id="UP001189429"/>
    </source>
</evidence>
<proteinExistence type="predicted"/>
<protein>
    <submittedName>
        <fullName evidence="1">Uncharacterized protein</fullName>
    </submittedName>
</protein>